<dbReference type="PANTHER" id="PTHR42916:SF1">
    <property type="entry name" value="PROTEIN PHYLLO, CHLOROPLASTIC"/>
    <property type="match status" value="1"/>
</dbReference>
<comment type="caution">
    <text evidence="5">The sequence shown here is derived from an EMBL/GenBank/DDBJ whole genome shotgun (WGS) entry which is preliminary data.</text>
</comment>
<dbReference type="HAMAP" id="MF_01660">
    <property type="entry name" value="MenH"/>
    <property type="match status" value="1"/>
</dbReference>
<dbReference type="Gene3D" id="3.40.50.1820">
    <property type="entry name" value="alpha/beta hydrolase"/>
    <property type="match status" value="1"/>
</dbReference>
<protein>
    <recommendedName>
        <fullName evidence="3">Putative 2-succinyl-6-hydroxy-2,4-cyclohexadiene-1-carboxylate synthase</fullName>
        <shortName evidence="3">SHCHC synthase</shortName>
        <ecNumber evidence="3">4.2.99.20</ecNumber>
    </recommendedName>
</protein>
<dbReference type="SUPFAM" id="SSF53474">
    <property type="entry name" value="alpha/beta-Hydrolases"/>
    <property type="match status" value="1"/>
</dbReference>
<dbReference type="UniPathway" id="UPA01057">
    <property type="reaction ID" value="UER00900"/>
</dbReference>
<comment type="catalytic activity">
    <reaction evidence="3">
        <text>5-enolpyruvoyl-6-hydroxy-2-succinyl-cyclohex-3-ene-1-carboxylate = (1R,6R)-6-hydroxy-2-succinyl-cyclohexa-2,4-diene-1-carboxylate + pyruvate</text>
        <dbReference type="Rhea" id="RHEA:25597"/>
        <dbReference type="ChEBI" id="CHEBI:15361"/>
        <dbReference type="ChEBI" id="CHEBI:58689"/>
        <dbReference type="ChEBI" id="CHEBI:58818"/>
        <dbReference type="EC" id="4.2.99.20"/>
    </reaction>
</comment>
<keyword evidence="1 3" id="KW-0474">Menaquinone biosynthesis</keyword>
<sequence>MNVTLQGVSYEYEVVGSGEPLLLLHGFTGSMETWRSFVPSWSEQFQVILVDIVGHGKTESPEDVTHYDIRNVALQMKELLDYLHIEKAHILGYSMGGRLAITMACLYPEYVHSLLLENCTAGLESEEARKERCEKDERLANKIEREGINSFVTMWENIPLFETQKRLAQNVQEAVRKERLANNPKGLANSLRGMGTGAQPSWWNELQNLKIPVLLMNGEHDEKFFRILKNIEKCVSDAKFVKIDGAGHAIHVEQPEKFDTIVKGFLKTMQ</sequence>
<dbReference type="PRINTS" id="PR00111">
    <property type="entry name" value="ABHYDROLASE"/>
</dbReference>
<reference evidence="6" key="2">
    <citation type="submission" date="2015-04" db="EMBL/GenBank/DDBJ databases">
        <title>Draft Genome Sequences of Eight Spore-Forming Food Isolates of Bacillus cereus Genome sequencing.</title>
        <authorList>
            <person name="Krawcyk A.O."/>
            <person name="de Jong A."/>
            <person name="Eijlander R.T."/>
            <person name="Berendsen E.M."/>
            <person name="Holsappel S."/>
            <person name="Wells-Bennik M."/>
            <person name="Kuipers O.P."/>
        </authorList>
    </citation>
    <scope>NUCLEOTIDE SEQUENCE [LARGE SCALE GENOMIC DNA]</scope>
    <source>
        <strain evidence="6">B4147</strain>
    </source>
</reference>
<dbReference type="UniPathway" id="UPA00079"/>
<dbReference type="NCBIfam" id="TIGR03695">
    <property type="entry name" value="menH_SHCHC"/>
    <property type="match status" value="1"/>
</dbReference>
<evidence type="ECO:0000256" key="2">
    <source>
        <dbReference type="ARBA" id="ARBA00023239"/>
    </source>
</evidence>
<dbReference type="Proteomes" id="UP000035350">
    <property type="component" value="Unassembled WGS sequence"/>
</dbReference>
<dbReference type="PATRIC" id="fig|1396.433.peg.3319"/>
<evidence type="ECO:0000256" key="1">
    <source>
        <dbReference type="ARBA" id="ARBA00022428"/>
    </source>
</evidence>
<proteinExistence type="inferred from homology"/>
<evidence type="ECO:0000256" key="3">
    <source>
        <dbReference type="HAMAP-Rule" id="MF_01660"/>
    </source>
</evidence>
<keyword evidence="2 3" id="KW-0456">Lyase</keyword>
<evidence type="ECO:0000313" key="6">
    <source>
        <dbReference type="Proteomes" id="UP000035350"/>
    </source>
</evidence>
<dbReference type="GO" id="GO:0009234">
    <property type="term" value="P:menaquinone biosynthetic process"/>
    <property type="evidence" value="ECO:0007669"/>
    <property type="project" value="UniProtKB-UniRule"/>
</dbReference>
<dbReference type="InterPro" id="IPR000073">
    <property type="entry name" value="AB_hydrolase_1"/>
</dbReference>
<comment type="subunit">
    <text evidence="3">Monomer.</text>
</comment>
<comment type="similarity">
    <text evidence="3">Belongs to the AB hydrolase superfamily. MenH family.</text>
</comment>
<evidence type="ECO:0000313" key="5">
    <source>
        <dbReference type="EMBL" id="KKZ93745.1"/>
    </source>
</evidence>
<reference evidence="5 6" key="1">
    <citation type="journal article" date="2015" name="Genome Announc.">
        <title>Next-Generation Whole-Genome Sequencing of Eight Strains of Bacillus cereus, Isolated from Food.</title>
        <authorList>
            <person name="Krawczyk A.O."/>
            <person name="de Jong A."/>
            <person name="Eijlander R.T."/>
            <person name="Berendsen E.M."/>
            <person name="Holsappel S."/>
            <person name="Wells-Bennik M.H."/>
            <person name="Kuipers O.P."/>
        </authorList>
    </citation>
    <scope>NUCLEOTIDE SEQUENCE [LARGE SCALE GENOMIC DNA]</scope>
    <source>
        <strain evidence="5 6">B4147</strain>
    </source>
</reference>
<accession>A0A0G8C207</accession>
<dbReference type="InterPro" id="IPR000639">
    <property type="entry name" value="Epox_hydrolase-like"/>
</dbReference>
<organism evidence="5 6">
    <name type="scientific">Bacillus wiedmannii</name>
    <dbReference type="NCBI Taxonomy" id="1890302"/>
    <lineage>
        <taxon>Bacteria</taxon>
        <taxon>Bacillati</taxon>
        <taxon>Bacillota</taxon>
        <taxon>Bacilli</taxon>
        <taxon>Bacillales</taxon>
        <taxon>Bacillaceae</taxon>
        <taxon>Bacillus</taxon>
        <taxon>Bacillus cereus group</taxon>
    </lineage>
</organism>
<comment type="function">
    <text evidence="3">Catalyzes a proton abstraction reaction that results in 2,5-elimination of pyruvate from 2-succinyl-5-enolpyruvyl-6-hydroxy-3-cyclohexene-1-carboxylate (SEPHCHC) and the formation of 2-succinyl-6-hydroxy-2,4-cyclohexadiene-1-carboxylate (SHCHC).</text>
</comment>
<dbReference type="InterPro" id="IPR022485">
    <property type="entry name" value="SHCHC_synthase_MenH"/>
</dbReference>
<dbReference type="EMBL" id="LCYN01000029">
    <property type="protein sequence ID" value="KKZ93745.1"/>
    <property type="molecule type" value="Genomic_DNA"/>
</dbReference>
<feature type="domain" description="AB hydrolase-1" evidence="4">
    <location>
        <begin position="20"/>
        <end position="254"/>
    </location>
</feature>
<dbReference type="RefSeq" id="WP_046958628.1">
    <property type="nucleotide sequence ID" value="NZ_LCYN01000029.1"/>
</dbReference>
<gene>
    <name evidence="3" type="primary">menH</name>
    <name evidence="5" type="ORF">B4147_4684</name>
</gene>
<dbReference type="InterPro" id="IPR029058">
    <property type="entry name" value="AB_hydrolase_fold"/>
</dbReference>
<dbReference type="PRINTS" id="PR00412">
    <property type="entry name" value="EPOXHYDRLASE"/>
</dbReference>
<evidence type="ECO:0000259" key="4">
    <source>
        <dbReference type="Pfam" id="PF00561"/>
    </source>
</evidence>
<name>A0A0G8C207_9BACI</name>
<dbReference type="Pfam" id="PF00561">
    <property type="entry name" value="Abhydrolase_1"/>
    <property type="match status" value="1"/>
</dbReference>
<dbReference type="GO" id="GO:0070205">
    <property type="term" value="F:2-succinyl-6-hydroxy-2,4-cyclohexadiene-1-carboxylate synthase activity"/>
    <property type="evidence" value="ECO:0007669"/>
    <property type="project" value="UniProtKB-UniRule"/>
</dbReference>
<dbReference type="AlphaFoldDB" id="A0A0G8C207"/>
<comment type="pathway">
    <text evidence="3">Quinol/quinone metabolism; 1,4-dihydroxy-2-naphthoate biosynthesis; 1,4-dihydroxy-2-naphthoate from chorismate: step 3/7.</text>
</comment>
<comment type="pathway">
    <text evidence="3">Quinol/quinone metabolism; menaquinone biosynthesis.</text>
</comment>
<dbReference type="EC" id="4.2.99.20" evidence="3"/>
<dbReference type="PANTHER" id="PTHR42916">
    <property type="entry name" value="2-SUCCINYL-5-ENOLPYRUVYL-6-HYDROXY-3-CYCLOHEXENE-1-CARBOXYLATE SYNTHASE"/>
    <property type="match status" value="1"/>
</dbReference>